<protein>
    <recommendedName>
        <fullName evidence="3 9">Diaminopimelate epimerase</fullName>
        <shortName evidence="9">DAP epimerase</shortName>
        <ecNumber evidence="3 9">5.1.1.7</ecNumber>
    </recommendedName>
    <alternativeName>
        <fullName evidence="9">PLP-independent amino acid racemase</fullName>
    </alternativeName>
</protein>
<dbReference type="UniPathway" id="UPA00034">
    <property type="reaction ID" value="UER00025"/>
</dbReference>
<accession>A0A1B3B7R8</accession>
<dbReference type="STRING" id="1144748.KS2013_110"/>
<dbReference type="GO" id="GO:0008837">
    <property type="term" value="F:diaminopimelate epimerase activity"/>
    <property type="evidence" value="ECO:0007669"/>
    <property type="project" value="UniProtKB-UniRule"/>
</dbReference>
<feature type="binding site" evidence="9">
    <location>
        <position position="46"/>
    </location>
    <ligand>
        <name>substrate</name>
    </ligand>
</feature>
<feature type="site" description="Important for dimerization" evidence="9">
    <location>
        <position position="270"/>
    </location>
</feature>
<reference evidence="12" key="1">
    <citation type="submission" date="2015-08" db="EMBL/GenBank/DDBJ databases">
        <authorList>
            <person name="Kim K.M."/>
        </authorList>
    </citation>
    <scope>NUCLEOTIDE SEQUENCE [LARGE SCALE GENOMIC DNA]</scope>
    <source>
        <strain evidence="12">KCTC 23892</strain>
    </source>
</reference>
<comment type="subunit">
    <text evidence="9">Homodimer.</text>
</comment>
<organism evidence="11 12">
    <name type="scientific">Kangiella sediminilitoris</name>
    <dbReference type="NCBI Taxonomy" id="1144748"/>
    <lineage>
        <taxon>Bacteria</taxon>
        <taxon>Pseudomonadati</taxon>
        <taxon>Pseudomonadota</taxon>
        <taxon>Gammaproteobacteria</taxon>
        <taxon>Kangiellales</taxon>
        <taxon>Kangiellaceae</taxon>
        <taxon>Kangiella</taxon>
    </lineage>
</organism>
<dbReference type="GO" id="GO:0005829">
    <property type="term" value="C:cytosol"/>
    <property type="evidence" value="ECO:0007669"/>
    <property type="project" value="TreeGrafter"/>
</dbReference>
<feature type="active site" description="Proton donor" evidence="9">
    <location>
        <position position="75"/>
    </location>
</feature>
<keyword evidence="6 9" id="KW-0457">Lysine biosynthesis</keyword>
<evidence type="ECO:0000256" key="4">
    <source>
        <dbReference type="ARBA" id="ARBA00022490"/>
    </source>
</evidence>
<dbReference type="Pfam" id="PF01678">
    <property type="entry name" value="DAP_epimerase"/>
    <property type="match status" value="2"/>
</dbReference>
<proteinExistence type="inferred from homology"/>
<dbReference type="GO" id="GO:0009089">
    <property type="term" value="P:lysine biosynthetic process via diaminopimelate"/>
    <property type="evidence" value="ECO:0007669"/>
    <property type="project" value="UniProtKB-UniRule"/>
</dbReference>
<feature type="binding site" evidence="9">
    <location>
        <position position="13"/>
    </location>
    <ligand>
        <name>substrate</name>
    </ligand>
</feature>
<comment type="catalytic activity">
    <reaction evidence="8 9">
        <text>(2S,6S)-2,6-diaminopimelate = meso-2,6-diaminopimelate</text>
        <dbReference type="Rhea" id="RHEA:15393"/>
        <dbReference type="ChEBI" id="CHEBI:57609"/>
        <dbReference type="ChEBI" id="CHEBI:57791"/>
        <dbReference type="EC" id="5.1.1.7"/>
    </reaction>
</comment>
<gene>
    <name evidence="9" type="primary">dapF</name>
    <name evidence="11" type="ORF">KS2013_110</name>
</gene>
<evidence type="ECO:0000256" key="8">
    <source>
        <dbReference type="ARBA" id="ARBA00051712"/>
    </source>
</evidence>
<dbReference type="InterPro" id="IPR001653">
    <property type="entry name" value="DAP_epimerase_DapF"/>
</dbReference>
<evidence type="ECO:0000256" key="5">
    <source>
        <dbReference type="ARBA" id="ARBA00022605"/>
    </source>
</evidence>
<evidence type="ECO:0000256" key="2">
    <source>
        <dbReference type="ARBA" id="ARBA00010219"/>
    </source>
</evidence>
<feature type="site" description="Could be important to modulate the pK values of the two catalytic cysteine residues" evidence="9">
    <location>
        <position position="161"/>
    </location>
</feature>
<comment type="function">
    <text evidence="9">Catalyzes the stereoinversion of LL-2,6-diaminopimelate (L,L-DAP) to meso-diaminopimelate (meso-DAP), a precursor of L-lysine and an essential component of the bacterial peptidoglycan.</text>
</comment>
<dbReference type="OrthoDB" id="9805408at2"/>
<evidence type="ECO:0000256" key="10">
    <source>
        <dbReference type="PROSITE-ProRule" id="PRU10125"/>
    </source>
</evidence>
<feature type="active site" description="Proton acceptor" evidence="9">
    <location>
        <position position="219"/>
    </location>
</feature>
<dbReference type="Proteomes" id="UP000094147">
    <property type="component" value="Chromosome"/>
</dbReference>
<dbReference type="SUPFAM" id="SSF54506">
    <property type="entry name" value="Diaminopimelate epimerase-like"/>
    <property type="match status" value="2"/>
</dbReference>
<dbReference type="PANTHER" id="PTHR31689:SF0">
    <property type="entry name" value="DIAMINOPIMELATE EPIMERASE"/>
    <property type="match status" value="1"/>
</dbReference>
<dbReference type="KEGG" id="ksd:KS2013_110"/>
<dbReference type="Gene3D" id="3.10.310.10">
    <property type="entry name" value="Diaminopimelate Epimerase, Chain A, domain 1"/>
    <property type="match status" value="2"/>
</dbReference>
<name>A0A1B3B7R8_9GAMM</name>
<feature type="active site" evidence="10">
    <location>
        <position position="75"/>
    </location>
</feature>
<evidence type="ECO:0000256" key="1">
    <source>
        <dbReference type="ARBA" id="ARBA00005196"/>
    </source>
</evidence>
<dbReference type="InterPro" id="IPR018510">
    <property type="entry name" value="DAP_epimerase_AS"/>
</dbReference>
<feature type="binding site" evidence="9">
    <location>
        <begin position="210"/>
        <end position="211"/>
    </location>
    <ligand>
        <name>substrate</name>
    </ligand>
</feature>
<evidence type="ECO:0000256" key="6">
    <source>
        <dbReference type="ARBA" id="ARBA00023154"/>
    </source>
</evidence>
<comment type="similarity">
    <text evidence="2 9">Belongs to the diaminopimelate epimerase family.</text>
</comment>
<feature type="binding site" evidence="9">
    <location>
        <position position="159"/>
    </location>
    <ligand>
        <name>substrate</name>
    </ligand>
</feature>
<feature type="binding site" evidence="9">
    <location>
        <position position="66"/>
    </location>
    <ligand>
        <name>substrate</name>
    </ligand>
</feature>
<dbReference type="EC" id="5.1.1.7" evidence="3 9"/>
<evidence type="ECO:0000256" key="7">
    <source>
        <dbReference type="ARBA" id="ARBA00023235"/>
    </source>
</evidence>
<feature type="binding site" evidence="9">
    <location>
        <position position="192"/>
    </location>
    <ligand>
        <name>substrate</name>
    </ligand>
</feature>
<comment type="subcellular location">
    <subcellularLocation>
        <location evidence="9">Cytoplasm</location>
    </subcellularLocation>
</comment>
<dbReference type="NCBIfam" id="TIGR00652">
    <property type="entry name" value="DapF"/>
    <property type="match status" value="1"/>
</dbReference>
<evidence type="ECO:0000256" key="9">
    <source>
        <dbReference type="HAMAP-Rule" id="MF_00197"/>
    </source>
</evidence>
<evidence type="ECO:0000313" key="11">
    <source>
        <dbReference type="EMBL" id="AOE48840.1"/>
    </source>
</evidence>
<keyword evidence="5 9" id="KW-0028">Amino-acid biosynthesis</keyword>
<dbReference type="FunFam" id="3.10.310.10:FF:000001">
    <property type="entry name" value="Diaminopimelate epimerase"/>
    <property type="match status" value="1"/>
</dbReference>
<dbReference type="RefSeq" id="WP_068988368.1">
    <property type="nucleotide sequence ID" value="NZ_CP012418.1"/>
</dbReference>
<dbReference type="HAMAP" id="MF_00197">
    <property type="entry name" value="DAP_epimerase"/>
    <property type="match status" value="1"/>
</dbReference>
<dbReference type="EMBL" id="CP012418">
    <property type="protein sequence ID" value="AOE48840.1"/>
    <property type="molecule type" value="Genomic_DNA"/>
</dbReference>
<evidence type="ECO:0000256" key="3">
    <source>
        <dbReference type="ARBA" id="ARBA00013080"/>
    </source>
</evidence>
<comment type="pathway">
    <text evidence="1 9">Amino-acid biosynthesis; L-lysine biosynthesis via DAP pathway; DL-2,6-diaminopimelate from LL-2,6-diaminopimelate: step 1/1.</text>
</comment>
<dbReference type="PATRIC" id="fig|1144748.3.peg.112"/>
<dbReference type="AlphaFoldDB" id="A0A1B3B7R8"/>
<dbReference type="PANTHER" id="PTHR31689">
    <property type="entry name" value="DIAMINOPIMELATE EPIMERASE, CHLOROPLASTIC"/>
    <property type="match status" value="1"/>
</dbReference>
<keyword evidence="4 9" id="KW-0963">Cytoplasm</keyword>
<feature type="site" description="Could be important to modulate the pK values of the two catalytic cysteine residues" evidence="9">
    <location>
        <position position="210"/>
    </location>
</feature>
<feature type="binding site" evidence="9">
    <location>
        <begin position="76"/>
        <end position="77"/>
    </location>
    <ligand>
        <name>substrate</name>
    </ligand>
</feature>
<dbReference type="PROSITE" id="PS01326">
    <property type="entry name" value="DAP_EPIMERASE"/>
    <property type="match status" value="1"/>
</dbReference>
<keyword evidence="7 9" id="KW-0413">Isomerase</keyword>
<keyword evidence="12" id="KW-1185">Reference proteome</keyword>
<evidence type="ECO:0000313" key="12">
    <source>
        <dbReference type="Proteomes" id="UP000094147"/>
    </source>
</evidence>
<feature type="binding site" evidence="9">
    <location>
        <begin position="220"/>
        <end position="221"/>
    </location>
    <ligand>
        <name>substrate</name>
    </ligand>
</feature>
<sequence>MIVPFTKMQGIGNDFVVVDAISQALYLNQGQISQLAHRNFGIGFDQLLLIEAPQHPEADFHFRIFNADGSEAGHCGNGARAVAKYVRQKGLTWKRELRLSTNTATMNTVLEDNGLITINMGKPRLEPEKIPLRFAEASDAYAIEVDGIRHKVGAVSMGNPHCVLTVDNIATAPVQELGPKLSQHSYFPAQANVGFMQIVNPEEIKLRVFERGVGETLACGTGACAAVVVGRLQNLLKEKVKVGLPGGSLWIRWEGKGHQVYMTGPAKVVFEGQIDI</sequence>